<organism evidence="1 2">
    <name type="scientific">Rosa chinensis</name>
    <name type="common">China rose</name>
    <dbReference type="NCBI Taxonomy" id="74649"/>
    <lineage>
        <taxon>Eukaryota</taxon>
        <taxon>Viridiplantae</taxon>
        <taxon>Streptophyta</taxon>
        <taxon>Embryophyta</taxon>
        <taxon>Tracheophyta</taxon>
        <taxon>Spermatophyta</taxon>
        <taxon>Magnoliopsida</taxon>
        <taxon>eudicotyledons</taxon>
        <taxon>Gunneridae</taxon>
        <taxon>Pentapetalae</taxon>
        <taxon>rosids</taxon>
        <taxon>fabids</taxon>
        <taxon>Rosales</taxon>
        <taxon>Rosaceae</taxon>
        <taxon>Rosoideae</taxon>
        <taxon>Rosoideae incertae sedis</taxon>
        <taxon>Rosa</taxon>
    </lineage>
</organism>
<name>A0A2P6RPL7_ROSCH</name>
<reference evidence="1 2" key="1">
    <citation type="journal article" date="2018" name="Nat. Genet.">
        <title>The Rosa genome provides new insights in the design of modern roses.</title>
        <authorList>
            <person name="Bendahmane M."/>
        </authorList>
    </citation>
    <scope>NUCLEOTIDE SEQUENCE [LARGE SCALE GENOMIC DNA]</scope>
    <source>
        <strain evidence="2">cv. Old Blush</strain>
    </source>
</reference>
<evidence type="ECO:0000313" key="2">
    <source>
        <dbReference type="Proteomes" id="UP000238479"/>
    </source>
</evidence>
<dbReference type="Proteomes" id="UP000238479">
    <property type="component" value="Chromosome 2"/>
</dbReference>
<proteinExistence type="predicted"/>
<protein>
    <submittedName>
        <fullName evidence="1">Uncharacterized protein</fullName>
    </submittedName>
</protein>
<gene>
    <name evidence="1" type="ORF">RchiOBHm_Chr2g0110031</name>
</gene>
<accession>A0A2P6RPL7</accession>
<dbReference type="Gramene" id="PRQ48378">
    <property type="protein sequence ID" value="PRQ48378"/>
    <property type="gene ID" value="RchiOBHm_Chr2g0110031"/>
</dbReference>
<dbReference type="AlphaFoldDB" id="A0A2P6RPL7"/>
<evidence type="ECO:0000313" key="1">
    <source>
        <dbReference type="EMBL" id="PRQ48378.1"/>
    </source>
</evidence>
<comment type="caution">
    <text evidence="1">The sequence shown here is derived from an EMBL/GenBank/DDBJ whole genome shotgun (WGS) entry which is preliminary data.</text>
</comment>
<dbReference type="STRING" id="74649.A0A2P6RPL7"/>
<sequence length="231" mass="26715">MLHAKNSSSPIPDPPWHTVPDSAGTVEHAQILSRLSTYGFSQLFIRDKQLMIEEMMSMNELQGIVIKTPAEAELILWFWQLCSTDQQRLINNMFDDVNYCQVDIGDSAVDRLPDESEAFIRLGTFTELLATFPWHWEGFSRLWELSGDDQSRYAEFFLGLSTFCIRTQCSDDAEDQVALVLEKFGCDVIQKLPYESEEDFRVRRFKDSFTKLQFSSQLCIVSQLLEELEKN</sequence>
<keyword evidence="2" id="KW-1185">Reference proteome</keyword>
<dbReference type="EMBL" id="PDCK01000040">
    <property type="protein sequence ID" value="PRQ48378.1"/>
    <property type="molecule type" value="Genomic_DNA"/>
</dbReference>